<comment type="subcellular location">
    <subcellularLocation>
        <location evidence="1">Cell membrane</location>
        <topology evidence="1">Peripheral membrane protein</topology>
    </subcellularLocation>
</comment>
<evidence type="ECO:0000313" key="8">
    <source>
        <dbReference type="Proteomes" id="UP000824116"/>
    </source>
</evidence>
<protein>
    <submittedName>
        <fullName evidence="7">CDP-glycerol glycerophosphotransferase family protein</fullName>
    </submittedName>
</protein>
<dbReference type="InterPro" id="IPR043148">
    <property type="entry name" value="TagF_C"/>
</dbReference>
<dbReference type="InterPro" id="IPR007554">
    <property type="entry name" value="Glycerophosphate_synth"/>
</dbReference>
<evidence type="ECO:0000256" key="5">
    <source>
        <dbReference type="ARBA" id="ARBA00022944"/>
    </source>
</evidence>
<evidence type="ECO:0000256" key="2">
    <source>
        <dbReference type="ARBA" id="ARBA00010488"/>
    </source>
</evidence>
<reference evidence="7" key="2">
    <citation type="submission" date="2021-04" db="EMBL/GenBank/DDBJ databases">
        <authorList>
            <person name="Gilroy R."/>
        </authorList>
    </citation>
    <scope>NUCLEOTIDE SEQUENCE</scope>
    <source>
        <strain evidence="7">CHK196-3914</strain>
    </source>
</reference>
<accession>A0A9D2G7B4</accession>
<dbReference type="Gene3D" id="3.40.50.12580">
    <property type="match status" value="1"/>
</dbReference>
<proteinExistence type="inferred from homology"/>
<reference evidence="7" key="1">
    <citation type="journal article" date="2021" name="PeerJ">
        <title>Extensive microbial diversity within the chicken gut microbiome revealed by metagenomics and culture.</title>
        <authorList>
            <person name="Gilroy R."/>
            <person name="Ravi A."/>
            <person name="Getino M."/>
            <person name="Pursley I."/>
            <person name="Horton D.L."/>
            <person name="Alikhan N.F."/>
            <person name="Baker D."/>
            <person name="Gharbi K."/>
            <person name="Hall N."/>
            <person name="Watson M."/>
            <person name="Adriaenssens E.M."/>
            <person name="Foster-Nyarko E."/>
            <person name="Jarju S."/>
            <person name="Secka A."/>
            <person name="Antonio M."/>
            <person name="Oren A."/>
            <person name="Chaudhuri R.R."/>
            <person name="La Ragione R."/>
            <person name="Hildebrand F."/>
            <person name="Pallen M.J."/>
        </authorList>
    </citation>
    <scope>NUCLEOTIDE SEQUENCE</scope>
    <source>
        <strain evidence="7">CHK196-3914</strain>
    </source>
</reference>
<comment type="similarity">
    <text evidence="2">Belongs to the CDP-glycerol glycerophosphotransferase family.</text>
</comment>
<keyword evidence="6" id="KW-0472">Membrane</keyword>
<comment type="caution">
    <text evidence="7">The sequence shown here is derived from an EMBL/GenBank/DDBJ whole genome shotgun (WGS) entry which is preliminary data.</text>
</comment>
<keyword evidence="3" id="KW-1003">Cell membrane</keyword>
<dbReference type="Pfam" id="PF04464">
    <property type="entry name" value="Glyphos_transf"/>
    <property type="match status" value="1"/>
</dbReference>
<evidence type="ECO:0000256" key="4">
    <source>
        <dbReference type="ARBA" id="ARBA00022679"/>
    </source>
</evidence>
<dbReference type="Proteomes" id="UP000824116">
    <property type="component" value="Unassembled WGS sequence"/>
</dbReference>
<dbReference type="PANTHER" id="PTHR37316:SF3">
    <property type="entry name" value="TEICHOIC ACID GLYCEROL-PHOSPHATE TRANSFERASE"/>
    <property type="match status" value="1"/>
</dbReference>
<dbReference type="EMBL" id="DXAY01000102">
    <property type="protein sequence ID" value="HIZ74449.1"/>
    <property type="molecule type" value="Genomic_DNA"/>
</dbReference>
<dbReference type="GO" id="GO:0019350">
    <property type="term" value="P:teichoic acid biosynthetic process"/>
    <property type="evidence" value="ECO:0007669"/>
    <property type="project" value="UniProtKB-KW"/>
</dbReference>
<evidence type="ECO:0000313" key="7">
    <source>
        <dbReference type="EMBL" id="HIZ74449.1"/>
    </source>
</evidence>
<dbReference type="GO" id="GO:0047355">
    <property type="term" value="F:CDP-glycerol glycerophosphotransferase activity"/>
    <property type="evidence" value="ECO:0007669"/>
    <property type="project" value="InterPro"/>
</dbReference>
<sequence length="390" mass="45495">MKEKLIRAAAFVLNGFYSLFKLLPVQKKITYISRQSNSLSVDYQLVIREMSRRHPEYQNVTLIRMIGKGFWEKLGYCFHMIRQMYHVATSEIVVLDTYCIVVSLLNQRRSLTVIQMWHALGAMKKFGYSILDKGEGTDSSMAKAMRMHRNYTYVFTSSEFCSRYFAEAFHVTMDQMVVMPLPRLDLLHDEEYVRGIKEKIFERYPCLCTGEKRTIVYAPTFRKDGGDFEEEELKRAAEQLAGAVDFERYNLVMKFHPLSQITLEHEGTIVDTEFSTIDFCQVADAIVLDYSAVVFEASMLGKPMYFYTFDYDSYMRNRDVYIDFRKYIPGIMSADAESLMSAIDSGASDTARLEKFRDLMISRPKSESYTCDIADFFERVLHEKSEKERQ</sequence>
<keyword evidence="4" id="KW-0808">Transferase</keyword>
<dbReference type="SUPFAM" id="SSF53756">
    <property type="entry name" value="UDP-Glycosyltransferase/glycogen phosphorylase"/>
    <property type="match status" value="1"/>
</dbReference>
<keyword evidence="5" id="KW-0777">Teichoic acid biosynthesis</keyword>
<evidence type="ECO:0000256" key="6">
    <source>
        <dbReference type="ARBA" id="ARBA00023136"/>
    </source>
</evidence>
<name>A0A9D2G7B4_9FIRM</name>
<evidence type="ECO:0000256" key="3">
    <source>
        <dbReference type="ARBA" id="ARBA00022475"/>
    </source>
</evidence>
<dbReference type="GO" id="GO:0005886">
    <property type="term" value="C:plasma membrane"/>
    <property type="evidence" value="ECO:0007669"/>
    <property type="project" value="UniProtKB-SubCell"/>
</dbReference>
<dbReference type="InterPro" id="IPR051612">
    <property type="entry name" value="Teichoic_Acid_Biosynth"/>
</dbReference>
<dbReference type="InterPro" id="IPR043149">
    <property type="entry name" value="TagF_N"/>
</dbReference>
<organism evidence="7 8">
    <name type="scientific">Candidatus Mediterraneibacter stercoravium</name>
    <dbReference type="NCBI Taxonomy" id="2838685"/>
    <lineage>
        <taxon>Bacteria</taxon>
        <taxon>Bacillati</taxon>
        <taxon>Bacillota</taxon>
        <taxon>Clostridia</taxon>
        <taxon>Lachnospirales</taxon>
        <taxon>Lachnospiraceae</taxon>
        <taxon>Mediterraneibacter</taxon>
    </lineage>
</organism>
<dbReference type="Gene3D" id="3.40.50.11820">
    <property type="match status" value="1"/>
</dbReference>
<dbReference type="PANTHER" id="PTHR37316">
    <property type="entry name" value="TEICHOIC ACID GLYCEROL-PHOSPHATE PRIMASE"/>
    <property type="match status" value="1"/>
</dbReference>
<dbReference type="AlphaFoldDB" id="A0A9D2G7B4"/>
<gene>
    <name evidence="7" type="ORF">H9723_04295</name>
</gene>
<evidence type="ECO:0000256" key="1">
    <source>
        <dbReference type="ARBA" id="ARBA00004202"/>
    </source>
</evidence>